<comment type="similarity">
    <text evidence="1 12 13">Belongs to the peptidase M2 family.</text>
</comment>
<organism evidence="15 16">
    <name type="scientific">Macrostomum lignano</name>
    <dbReference type="NCBI Taxonomy" id="282301"/>
    <lineage>
        <taxon>Eukaryota</taxon>
        <taxon>Metazoa</taxon>
        <taxon>Spiralia</taxon>
        <taxon>Lophotrochozoa</taxon>
        <taxon>Platyhelminthes</taxon>
        <taxon>Rhabditophora</taxon>
        <taxon>Macrostomorpha</taxon>
        <taxon>Macrostomida</taxon>
        <taxon>Macrostomidae</taxon>
        <taxon>Macrostomum</taxon>
    </lineage>
</organism>
<keyword evidence="3 8" id="KW-1015">Disulfide bond</keyword>
<evidence type="ECO:0000256" key="7">
    <source>
        <dbReference type="PIRSR" id="PIRSR601548-3"/>
    </source>
</evidence>
<dbReference type="InterPro" id="IPR001548">
    <property type="entry name" value="Peptidase_M2"/>
</dbReference>
<feature type="chain" id="PRO_5009321530" description="Angiotensin-converting enzyme" evidence="14">
    <location>
        <begin position="24"/>
        <end position="669"/>
    </location>
</feature>
<dbReference type="GO" id="GO:0004180">
    <property type="term" value="F:carboxypeptidase activity"/>
    <property type="evidence" value="ECO:0007669"/>
    <property type="project" value="UniProtKB-KW"/>
</dbReference>
<dbReference type="EC" id="3.4.-.-" evidence="13"/>
<evidence type="ECO:0000256" key="10">
    <source>
        <dbReference type="PIRSR" id="PIRSR601548-8"/>
    </source>
</evidence>
<feature type="binding site" evidence="7">
    <location>
        <position position="379"/>
    </location>
    <ligand>
        <name>Zn(2+)</name>
        <dbReference type="ChEBI" id="CHEBI:29105"/>
        <label>1</label>
        <note>catalytic</note>
    </ligand>
</feature>
<evidence type="ECO:0000256" key="9">
    <source>
        <dbReference type="PIRSR" id="PIRSR601548-5"/>
    </source>
</evidence>
<feature type="binding site" evidence="10">
    <location>
        <position position="403"/>
    </location>
    <ligand>
        <name>Zn(2+)</name>
        <dbReference type="ChEBI" id="CHEBI:29105"/>
        <label>2</label>
        <note>catalytic</note>
    </ligand>
</feature>
<feature type="active site" description="Proton acceptor 2" evidence="11">
    <location>
        <position position="376"/>
    </location>
</feature>
<feature type="binding site" evidence="10">
    <location>
        <position position="379"/>
    </location>
    <ligand>
        <name>Zn(2+)</name>
        <dbReference type="ChEBI" id="CHEBI:29105"/>
        <label>2</label>
        <note>catalytic</note>
    </ligand>
</feature>
<evidence type="ECO:0000256" key="5">
    <source>
        <dbReference type="PIRSR" id="PIRSR601548-10"/>
    </source>
</evidence>
<keyword evidence="13" id="KW-0121">Carboxypeptidase</keyword>
<dbReference type="CDD" id="cd06461">
    <property type="entry name" value="M2_ACE"/>
    <property type="match status" value="1"/>
</dbReference>
<reference evidence="16" key="1">
    <citation type="submission" date="2016-11" db="UniProtKB">
        <authorList>
            <consortium name="WormBaseParasite"/>
        </authorList>
    </citation>
    <scope>IDENTIFICATION</scope>
</reference>
<keyword evidence="7 13" id="KW-0479">Metal-binding</keyword>
<evidence type="ECO:0000256" key="8">
    <source>
        <dbReference type="PIRSR" id="PIRSR601548-4"/>
    </source>
</evidence>
<keyword evidence="15" id="KW-1185">Reference proteome</keyword>
<feature type="disulfide bond" evidence="8">
    <location>
        <begin position="343"/>
        <end position="362"/>
    </location>
</feature>
<feature type="glycosylation site" description="N-linked (GlcNAc...) asparagine" evidence="9">
    <location>
        <position position="94"/>
    </location>
</feature>
<evidence type="ECO:0000313" key="16">
    <source>
        <dbReference type="WBParaSite" id="maker-uti_cns_0046238-snap-gene-0.4-mRNA-1"/>
    </source>
</evidence>
<evidence type="ECO:0000313" key="15">
    <source>
        <dbReference type="Proteomes" id="UP000095280"/>
    </source>
</evidence>
<keyword evidence="4 5" id="KW-0325">Glycoprotein</keyword>
<keyword evidence="13" id="KW-0482">Metalloprotease</keyword>
<dbReference type="GO" id="GO:0005886">
    <property type="term" value="C:plasma membrane"/>
    <property type="evidence" value="ECO:0007669"/>
    <property type="project" value="TreeGrafter"/>
</dbReference>
<dbReference type="AlphaFoldDB" id="A0A1I8J794"/>
<proteinExistence type="inferred from homology"/>
<feature type="binding site" evidence="7">
    <location>
        <position position="403"/>
    </location>
    <ligand>
        <name>Zn(2+)</name>
        <dbReference type="ChEBI" id="CHEBI:29105"/>
        <label>1</label>
        <note>catalytic</note>
    </ligand>
</feature>
<dbReference type="GO" id="GO:0006508">
    <property type="term" value="P:proteolysis"/>
    <property type="evidence" value="ECO:0007669"/>
    <property type="project" value="UniProtKB-KW"/>
</dbReference>
<dbReference type="PANTHER" id="PTHR10514">
    <property type="entry name" value="ANGIOTENSIN-CONVERTING ENZYME"/>
    <property type="match status" value="1"/>
</dbReference>
<feature type="signal peptide" evidence="14">
    <location>
        <begin position="1"/>
        <end position="23"/>
    </location>
</feature>
<dbReference type="PRINTS" id="PR00791">
    <property type="entry name" value="PEPDIPTASEA"/>
</dbReference>
<dbReference type="Pfam" id="PF01401">
    <property type="entry name" value="Peptidase_M2"/>
    <property type="match status" value="1"/>
</dbReference>
<dbReference type="Proteomes" id="UP000095280">
    <property type="component" value="Unplaced"/>
</dbReference>
<accession>A0A1I8J794</accession>
<evidence type="ECO:0000256" key="3">
    <source>
        <dbReference type="ARBA" id="ARBA00023157"/>
    </source>
</evidence>
<dbReference type="GO" id="GO:0008241">
    <property type="term" value="F:peptidyl-dipeptidase activity"/>
    <property type="evidence" value="ECO:0007669"/>
    <property type="project" value="InterPro"/>
</dbReference>
<feature type="disulfide bond" evidence="8">
    <location>
        <begin position="528"/>
        <end position="540"/>
    </location>
</feature>
<feature type="glycosylation site" description="N-linked (GlcNAc...) asparagine" evidence="5">
    <location>
        <position position="60"/>
    </location>
</feature>
<evidence type="ECO:0000256" key="2">
    <source>
        <dbReference type="ARBA" id="ARBA00022729"/>
    </source>
</evidence>
<dbReference type="PROSITE" id="PS51257">
    <property type="entry name" value="PROKAR_LIPOPROTEIN"/>
    <property type="match status" value="1"/>
</dbReference>
<name>A0A1I8J794_9PLAT</name>
<evidence type="ECO:0000256" key="12">
    <source>
        <dbReference type="PROSITE-ProRule" id="PRU01355"/>
    </source>
</evidence>
<keyword evidence="2 14" id="KW-0732">Signal</keyword>
<feature type="glycosylation site" description="N-linked (GlcNAc...) asparagine" evidence="9">
    <location>
        <position position="303"/>
    </location>
</feature>
<evidence type="ECO:0000256" key="6">
    <source>
        <dbReference type="PIRSR" id="PIRSR601548-2"/>
    </source>
</evidence>
<keyword evidence="13" id="KW-0645">Protease</keyword>
<evidence type="ECO:0000256" key="4">
    <source>
        <dbReference type="ARBA" id="ARBA00023180"/>
    </source>
</evidence>
<protein>
    <recommendedName>
        <fullName evidence="13">Angiotensin-converting enzyme</fullName>
        <ecNumber evidence="13">3.4.-.-</ecNumber>
    </recommendedName>
</protein>
<dbReference type="PROSITE" id="PS52011">
    <property type="entry name" value="PEPTIDASE_M2"/>
    <property type="match status" value="1"/>
</dbReference>
<keyword evidence="13" id="KW-0378">Hydrolase</keyword>
<comment type="caution">
    <text evidence="12">Lacks conserved residue(s) required for the propagation of feature annotation.</text>
</comment>
<keyword evidence="7 13" id="KW-0862">Zinc</keyword>
<evidence type="ECO:0000256" key="13">
    <source>
        <dbReference type="RuleBase" id="RU361144"/>
    </source>
</evidence>
<comment type="cofactor">
    <cofactor evidence="13">
        <name>Zn(2+)</name>
        <dbReference type="ChEBI" id="CHEBI:29105"/>
    </cofactor>
    <text evidence="13">Binds 1 zinc ion per subunit.</text>
</comment>
<evidence type="ECO:0000256" key="14">
    <source>
        <dbReference type="SAM" id="SignalP"/>
    </source>
</evidence>
<feature type="binding site" evidence="6">
    <location>
        <position position="214"/>
    </location>
    <ligand>
        <name>chloride</name>
        <dbReference type="ChEBI" id="CHEBI:17996"/>
        <label>1</label>
    </ligand>
</feature>
<dbReference type="WBParaSite" id="maker-uti_cns_0046238-snap-gene-0.4-mRNA-1">
    <property type="protein sequence ID" value="maker-uti_cns_0046238-snap-gene-0.4-mRNA-1"/>
    <property type="gene ID" value="maker-uti_cns_0046238-snap-gene-0.4"/>
</dbReference>
<feature type="binding site" evidence="10">
    <location>
        <position position="375"/>
    </location>
    <ligand>
        <name>Zn(2+)</name>
        <dbReference type="ChEBI" id="CHEBI:29105"/>
        <label>2</label>
        <note>catalytic</note>
    </ligand>
</feature>
<dbReference type="GO" id="GO:0008237">
    <property type="term" value="F:metallopeptidase activity"/>
    <property type="evidence" value="ECO:0007669"/>
    <property type="project" value="UniProtKB-KW"/>
</dbReference>
<dbReference type="GO" id="GO:0046872">
    <property type="term" value="F:metal ion binding"/>
    <property type="evidence" value="ECO:0007669"/>
    <property type="project" value="UniProtKB-KW"/>
</dbReference>
<dbReference type="PANTHER" id="PTHR10514:SF27">
    <property type="entry name" value="ANGIOTENSIN-CONVERTING ENZYME"/>
    <property type="match status" value="1"/>
</dbReference>
<evidence type="ECO:0000256" key="11">
    <source>
        <dbReference type="PIRSR" id="PIRSR601548-9"/>
    </source>
</evidence>
<feature type="binding site" evidence="7">
    <location>
        <position position="375"/>
    </location>
    <ligand>
        <name>Zn(2+)</name>
        <dbReference type="ChEBI" id="CHEBI:29105"/>
        <label>1</label>
        <note>catalytic</note>
    </ligand>
</feature>
<evidence type="ECO:0000256" key="1">
    <source>
        <dbReference type="ARBA" id="ARBA00008139"/>
    </source>
</evidence>
<dbReference type="SUPFAM" id="SSF55486">
    <property type="entry name" value="Metalloproteases ('zincins'), catalytic domain"/>
    <property type="match status" value="1"/>
</dbReference>
<sequence length="669" mass="76042">MRTLSNRLAVPLLLVLLLGCCHASGSTNETAARQWFEQFNLDLAVQRNLAVEAGWNYAVNITDENSRKRVEAELKLTEFLKLKRTEMQQFAWRNFTDKNLTRLFSKSDDIGTSVANATMQELYSSVRTRLATFYNTAKVKDPRSGDMVPLEPNIVAAMADPDVPQSVKRDFWVGWRDESGKKMKNDYEEFVHLGNAMIREAGYANLAEYWQSWYEPTSDFEQRRWKRCGRSSSPTTACFTPTCAASSGLTSGSEIFPLTNHLPAHILGNMWAQSWANVDHLTMPYPESWTVDITKEMLRKGWNSTTMFRVSEEFFASLGLGNMTDTFWAKTVMDRLPNVEMNCHASAWDFYTNEGDFRVKQCTSVTLPYLATTHHEMGHIQYFMQYEKQPVPFRDGANPGFHEAVGDTIELAVMTPEHLVKIGLLNSTIDSNEYYVNYMFLMALKKLAFIPFGYLIDKWRWSVFKGEVTPQQYNSAWWKLRCDLQGISSPVPRSEDDFDPGPSTTCPETRPTFATFHFLQFQFYEALCNKSGHTGPLYKCDFYQSKEAGDALKKMLAAGSSKHWEDTLEELTGTREVSAAPLIRYFRPLFDFLTEANKNSSEPLTWSSECPGDDWYTSTARAASDHRAATANHDFRFVWQVGRSHVAATVDGCTARSLAVDPADPLNPG</sequence>